<reference evidence="2" key="1">
    <citation type="submission" date="2017-01" db="EMBL/GenBank/DDBJ databases">
        <title>Comparative genomics of anhydrobiosis in the tardigrade Hypsibius dujardini.</title>
        <authorList>
            <person name="Yoshida Y."/>
            <person name="Koutsovoulos G."/>
            <person name="Laetsch D."/>
            <person name="Stevens L."/>
            <person name="Kumar S."/>
            <person name="Horikawa D."/>
            <person name="Ishino K."/>
            <person name="Komine S."/>
            <person name="Tomita M."/>
            <person name="Blaxter M."/>
            <person name="Arakawa K."/>
        </authorList>
    </citation>
    <scope>NUCLEOTIDE SEQUENCE [LARGE SCALE GENOMIC DNA]</scope>
    <source>
        <strain evidence="2">Z151</strain>
    </source>
</reference>
<name>A0A9X6RPZ1_HYPEX</name>
<dbReference type="EMBL" id="MTYJ01000604">
    <property type="protein sequence ID" value="OWA55251.1"/>
    <property type="molecule type" value="Genomic_DNA"/>
</dbReference>
<accession>A0A9X6RPZ1</accession>
<protein>
    <submittedName>
        <fullName evidence="1">Uncharacterized protein</fullName>
    </submittedName>
</protein>
<dbReference type="AlphaFoldDB" id="A0A9X6RPZ1"/>
<organism evidence="1 2">
    <name type="scientific">Hypsibius exemplaris</name>
    <name type="common">Freshwater tardigrade</name>
    <dbReference type="NCBI Taxonomy" id="2072580"/>
    <lineage>
        <taxon>Eukaryota</taxon>
        <taxon>Metazoa</taxon>
        <taxon>Ecdysozoa</taxon>
        <taxon>Tardigrada</taxon>
        <taxon>Eutardigrada</taxon>
        <taxon>Parachela</taxon>
        <taxon>Hypsibioidea</taxon>
        <taxon>Hypsibiidae</taxon>
        <taxon>Hypsibius</taxon>
    </lineage>
</organism>
<evidence type="ECO:0000313" key="2">
    <source>
        <dbReference type="Proteomes" id="UP000192578"/>
    </source>
</evidence>
<sequence length="116" mass="12932">MHGAHIYPPPLRSGGAACEAEFRIRNRGGIQAPSSSRIIMIHHPHGSRAGYLFALDHPPHSVGHFFFVFVAAASPLLIRSSSTTDDLTLPLSSTLYVWDMLAWQPHHQRYFFLAVN</sequence>
<comment type="caution">
    <text evidence="1">The sequence shown here is derived from an EMBL/GenBank/DDBJ whole genome shotgun (WGS) entry which is preliminary data.</text>
</comment>
<keyword evidence="2" id="KW-1185">Reference proteome</keyword>
<proteinExistence type="predicted"/>
<gene>
    <name evidence="1" type="ORF">BV898_19639</name>
</gene>
<dbReference type="Proteomes" id="UP000192578">
    <property type="component" value="Unassembled WGS sequence"/>
</dbReference>
<evidence type="ECO:0000313" key="1">
    <source>
        <dbReference type="EMBL" id="OWA55251.1"/>
    </source>
</evidence>